<feature type="domain" description="DUF4136" evidence="2">
    <location>
        <begin position="61"/>
        <end position="201"/>
    </location>
</feature>
<keyword evidence="4" id="KW-1185">Reference proteome</keyword>
<evidence type="ECO:0000313" key="4">
    <source>
        <dbReference type="Proteomes" id="UP000574769"/>
    </source>
</evidence>
<proteinExistence type="predicted"/>
<evidence type="ECO:0000259" key="2">
    <source>
        <dbReference type="Pfam" id="PF13590"/>
    </source>
</evidence>
<accession>A0A7W7AJ32</accession>
<name>A0A7W7AJ32_9SPHN</name>
<evidence type="ECO:0000313" key="3">
    <source>
        <dbReference type="EMBL" id="MBB4617965.1"/>
    </source>
</evidence>
<feature type="signal peptide" evidence="1">
    <location>
        <begin position="1"/>
        <end position="26"/>
    </location>
</feature>
<dbReference type="Pfam" id="PF13590">
    <property type="entry name" value="DUF4136"/>
    <property type="match status" value="1"/>
</dbReference>
<organism evidence="3 4">
    <name type="scientific">Sphingomonas abaci</name>
    <dbReference type="NCBI Taxonomy" id="237611"/>
    <lineage>
        <taxon>Bacteria</taxon>
        <taxon>Pseudomonadati</taxon>
        <taxon>Pseudomonadota</taxon>
        <taxon>Alphaproteobacteria</taxon>
        <taxon>Sphingomonadales</taxon>
        <taxon>Sphingomonadaceae</taxon>
        <taxon>Sphingomonas</taxon>
    </lineage>
</organism>
<keyword evidence="1" id="KW-0732">Signal</keyword>
<dbReference type="AlphaFoldDB" id="A0A7W7AJ32"/>
<dbReference type="Proteomes" id="UP000574769">
    <property type="component" value="Unassembled WGS sequence"/>
</dbReference>
<gene>
    <name evidence="3" type="ORF">GGQ96_002101</name>
</gene>
<dbReference type="RefSeq" id="WP_184114361.1">
    <property type="nucleotide sequence ID" value="NZ_JACHNY010000004.1"/>
</dbReference>
<comment type="caution">
    <text evidence="3">The sequence shown here is derived from an EMBL/GenBank/DDBJ whole genome shotgun (WGS) entry which is preliminary data.</text>
</comment>
<dbReference type="InterPro" id="IPR025411">
    <property type="entry name" value="DUF4136"/>
</dbReference>
<protein>
    <recommendedName>
        <fullName evidence="2">DUF4136 domain-containing protein</fullName>
    </recommendedName>
</protein>
<reference evidence="3 4" key="1">
    <citation type="submission" date="2020-08" db="EMBL/GenBank/DDBJ databases">
        <title>Genomic Encyclopedia of Type Strains, Phase IV (KMG-IV): sequencing the most valuable type-strain genomes for metagenomic binning, comparative biology and taxonomic classification.</title>
        <authorList>
            <person name="Goeker M."/>
        </authorList>
    </citation>
    <scope>NUCLEOTIDE SEQUENCE [LARGE SCALE GENOMIC DNA]</scope>
    <source>
        <strain evidence="3 4">DSM 15867</strain>
    </source>
</reference>
<sequence>MSLRRVPLLPALLPIAALSACLSACATTTSLPPTEVLRYHLGEPIDRGTISVQPLGAENAPASLEFKTYAAAVETQLLRNGYALAKPGAKPQLIATVGFTRADVEGPARRSPVSIGLGGGSFGGGRGGGVGLGGGVNFPIGGGGPRTMIATELAVTIKRSVDQSPVWEGRAHSISDPRNAASDVGAEANKLAAALFTGFPGESGRTIQVK</sequence>
<evidence type="ECO:0000256" key="1">
    <source>
        <dbReference type="SAM" id="SignalP"/>
    </source>
</evidence>
<dbReference type="PROSITE" id="PS51257">
    <property type="entry name" value="PROKAR_LIPOPROTEIN"/>
    <property type="match status" value="1"/>
</dbReference>
<feature type="chain" id="PRO_5031144075" description="DUF4136 domain-containing protein" evidence="1">
    <location>
        <begin position="27"/>
        <end position="210"/>
    </location>
</feature>
<dbReference type="EMBL" id="JACHNY010000004">
    <property type="protein sequence ID" value="MBB4617965.1"/>
    <property type="molecule type" value="Genomic_DNA"/>
</dbReference>